<evidence type="ECO:0000256" key="11">
    <source>
        <dbReference type="ARBA" id="ARBA00023273"/>
    </source>
</evidence>
<evidence type="ECO:0000256" key="9">
    <source>
        <dbReference type="ARBA" id="ARBA00023157"/>
    </source>
</evidence>
<keyword evidence="8 17" id="KW-0472">Membrane</keyword>
<reference evidence="21" key="1">
    <citation type="submission" date="2018-06" db="EMBL/GenBank/DDBJ databases">
        <title>Genome assembly of Danube salmon.</title>
        <authorList>
            <person name="Macqueen D.J."/>
            <person name="Gundappa M.K."/>
        </authorList>
    </citation>
    <scope>NUCLEOTIDE SEQUENCE [LARGE SCALE GENOMIC DNA]</scope>
</reference>
<comment type="subcellular location">
    <subcellularLocation>
        <location evidence="2">Photoreceptor outer segment membrane</location>
        <topology evidence="2">Single-pass type I membrane protein</topology>
    </subcellularLocation>
</comment>
<evidence type="ECO:0000259" key="18">
    <source>
        <dbReference type="PROSITE" id="PS50011"/>
    </source>
</evidence>
<dbReference type="GO" id="GO:0007168">
    <property type="term" value="P:receptor guanylyl cyclase signaling pathway"/>
    <property type="evidence" value="ECO:0007669"/>
    <property type="project" value="TreeGrafter"/>
</dbReference>
<dbReference type="InterPro" id="IPR001828">
    <property type="entry name" value="ANF_lig-bd_rcpt"/>
</dbReference>
<accession>A0A4W5L919</accession>
<keyword evidence="15" id="KW-0175">Coiled coil</keyword>
<evidence type="ECO:0000256" key="10">
    <source>
        <dbReference type="ARBA" id="ARBA00023239"/>
    </source>
</evidence>
<dbReference type="InterPro" id="IPR001054">
    <property type="entry name" value="A/G_cyclase"/>
</dbReference>
<dbReference type="Ensembl" id="ENSHHUT00000022755.1">
    <property type="protein sequence ID" value="ENSHHUP00000021930.1"/>
    <property type="gene ID" value="ENSHHUG00000013671.1"/>
</dbReference>
<keyword evidence="10 13" id="KW-0456">Lyase</keyword>
<dbReference type="PANTHER" id="PTHR11920">
    <property type="entry name" value="GUANYLYL CYCLASE"/>
    <property type="match status" value="1"/>
</dbReference>
<dbReference type="PROSITE" id="PS50125">
    <property type="entry name" value="GUANYLATE_CYCLASE_2"/>
    <property type="match status" value="1"/>
</dbReference>
<dbReference type="Pfam" id="PF01094">
    <property type="entry name" value="ANF_receptor"/>
    <property type="match status" value="1"/>
</dbReference>
<evidence type="ECO:0000256" key="1">
    <source>
        <dbReference type="ARBA" id="ARBA00001436"/>
    </source>
</evidence>
<dbReference type="InterPro" id="IPR000719">
    <property type="entry name" value="Prot_kinase_dom"/>
</dbReference>
<dbReference type="GO" id="GO:0035556">
    <property type="term" value="P:intracellular signal transduction"/>
    <property type="evidence" value="ECO:0007669"/>
    <property type="project" value="InterPro"/>
</dbReference>
<dbReference type="InterPro" id="IPR011645">
    <property type="entry name" value="HNOB_dom_associated"/>
</dbReference>
<protein>
    <recommendedName>
        <fullName evidence="3 14">Guanylate cyclase</fullName>
        <ecNumber evidence="3 14">4.6.1.2</ecNumber>
    </recommendedName>
</protein>
<dbReference type="InterPro" id="IPR011009">
    <property type="entry name" value="Kinase-like_dom_sf"/>
</dbReference>
<dbReference type="Pfam" id="PF00211">
    <property type="entry name" value="Guanylate_cyc"/>
    <property type="match status" value="1"/>
</dbReference>
<evidence type="ECO:0000313" key="20">
    <source>
        <dbReference type="Ensembl" id="ENSHHUP00000021930.1"/>
    </source>
</evidence>
<reference evidence="20" key="2">
    <citation type="submission" date="2025-08" db="UniProtKB">
        <authorList>
            <consortium name="Ensembl"/>
        </authorList>
    </citation>
    <scope>IDENTIFICATION</scope>
</reference>
<dbReference type="InterPro" id="IPR029787">
    <property type="entry name" value="Nucleotide_cyclase"/>
</dbReference>
<feature type="region of interest" description="Disordered" evidence="16">
    <location>
        <begin position="1015"/>
        <end position="1051"/>
    </location>
</feature>
<dbReference type="EC" id="4.6.1.2" evidence="3 14"/>
<reference evidence="20" key="3">
    <citation type="submission" date="2025-09" db="UniProtKB">
        <authorList>
            <consortium name="Ensembl"/>
        </authorList>
    </citation>
    <scope>IDENTIFICATION</scope>
</reference>
<evidence type="ECO:0000256" key="4">
    <source>
        <dbReference type="ARBA" id="ARBA00022692"/>
    </source>
</evidence>
<dbReference type="PROSITE" id="PS50011">
    <property type="entry name" value="PROTEIN_KINASE_DOM"/>
    <property type="match status" value="1"/>
</dbReference>
<dbReference type="AlphaFoldDB" id="A0A4W5L919"/>
<proteinExistence type="inferred from homology"/>
<dbReference type="SUPFAM" id="SSF53822">
    <property type="entry name" value="Periplasmic binding protein-like I"/>
    <property type="match status" value="1"/>
</dbReference>
<feature type="coiled-coil region" evidence="15">
    <location>
        <begin position="770"/>
        <end position="797"/>
    </location>
</feature>
<keyword evidence="11" id="KW-0966">Cell projection</keyword>
<evidence type="ECO:0000256" key="8">
    <source>
        <dbReference type="ARBA" id="ARBA00023136"/>
    </source>
</evidence>
<dbReference type="CDD" id="cd06371">
    <property type="entry name" value="PBP1_sensory_GC_DEF-like"/>
    <property type="match status" value="1"/>
</dbReference>
<dbReference type="GO" id="GO:0004383">
    <property type="term" value="F:guanylate cyclase activity"/>
    <property type="evidence" value="ECO:0007669"/>
    <property type="project" value="UniProtKB-EC"/>
</dbReference>
<evidence type="ECO:0000256" key="3">
    <source>
        <dbReference type="ARBA" id="ARBA00012202"/>
    </source>
</evidence>
<dbReference type="Gene3D" id="1.10.510.10">
    <property type="entry name" value="Transferase(Phosphotransferase) domain 1"/>
    <property type="match status" value="1"/>
</dbReference>
<evidence type="ECO:0000256" key="6">
    <source>
        <dbReference type="ARBA" id="ARBA00022741"/>
    </source>
</evidence>
<evidence type="ECO:0000256" key="2">
    <source>
        <dbReference type="ARBA" id="ARBA00004451"/>
    </source>
</evidence>
<dbReference type="CDD" id="cd07302">
    <property type="entry name" value="CHD"/>
    <property type="match status" value="1"/>
</dbReference>
<evidence type="ECO:0000256" key="5">
    <source>
        <dbReference type="ARBA" id="ARBA00022729"/>
    </source>
</evidence>
<keyword evidence="4 17" id="KW-0812">Transmembrane</keyword>
<dbReference type="Pfam" id="PF07701">
    <property type="entry name" value="HNOBA"/>
    <property type="match status" value="1"/>
</dbReference>
<dbReference type="PRINTS" id="PR00109">
    <property type="entry name" value="TYRKINASE"/>
</dbReference>
<feature type="domain" description="Protein kinase" evidence="18">
    <location>
        <begin position="420"/>
        <end position="760"/>
    </location>
</feature>
<dbReference type="SUPFAM" id="SSF55073">
    <property type="entry name" value="Nucleotide cyclase"/>
    <property type="match status" value="1"/>
</dbReference>
<evidence type="ECO:0000256" key="15">
    <source>
        <dbReference type="SAM" id="Coils"/>
    </source>
</evidence>
<evidence type="ECO:0000313" key="21">
    <source>
        <dbReference type="Proteomes" id="UP000314982"/>
    </source>
</evidence>
<dbReference type="InterPro" id="IPR018297">
    <property type="entry name" value="A/G_cyclase_CS"/>
</dbReference>
<name>A0A4W5L919_9TELE</name>
<keyword evidence="7 17" id="KW-1133">Transmembrane helix</keyword>
<feature type="domain" description="Guanylate cyclase" evidence="19">
    <location>
        <begin position="833"/>
        <end position="963"/>
    </location>
</feature>
<keyword evidence="12 14" id="KW-0141">cGMP biosynthesis</keyword>
<dbReference type="Gene3D" id="3.30.70.1230">
    <property type="entry name" value="Nucleotide cyclase"/>
    <property type="match status" value="1"/>
</dbReference>
<dbReference type="Proteomes" id="UP000314982">
    <property type="component" value="Unassembled WGS sequence"/>
</dbReference>
<keyword evidence="5" id="KW-0732">Signal</keyword>
<evidence type="ECO:0000259" key="19">
    <source>
        <dbReference type="PROSITE" id="PS50125"/>
    </source>
</evidence>
<keyword evidence="9" id="KW-1015">Disulfide bond</keyword>
<keyword evidence="21" id="KW-1185">Reference proteome</keyword>
<dbReference type="GeneTree" id="ENSGT00940000166134"/>
<dbReference type="FunFam" id="3.30.70.1230:FF:000013">
    <property type="entry name" value="Guanylate cyclase"/>
    <property type="match status" value="1"/>
</dbReference>
<dbReference type="GO" id="GO:0005886">
    <property type="term" value="C:plasma membrane"/>
    <property type="evidence" value="ECO:0007669"/>
    <property type="project" value="TreeGrafter"/>
</dbReference>
<evidence type="ECO:0000256" key="13">
    <source>
        <dbReference type="RuleBase" id="RU000405"/>
    </source>
</evidence>
<dbReference type="Gene3D" id="6.10.250.780">
    <property type="match status" value="1"/>
</dbReference>
<dbReference type="Pfam" id="PF07714">
    <property type="entry name" value="PK_Tyr_Ser-Thr"/>
    <property type="match status" value="1"/>
</dbReference>
<dbReference type="PANTHER" id="PTHR11920:SF477">
    <property type="entry name" value="GUANYLATE CYCLASE D"/>
    <property type="match status" value="1"/>
</dbReference>
<sequence length="1051" mass="118301">MQHIPLNVRGVLWDLSNYPYGPIFKSRHSLASLPFYNFLLWVLLGVLTFPCCVQCLIFKVGVLGPWNCDPVYSKALPALAAKLAVGRINEDFSLDLGSKLDFVILQEACETSKALTTFVYYEKMVDGFVGPTNPGYCDAASQLGKNWDKAIFSWACINYELDRIKSYPTFARTLPSPTRVLFTVLKHFSWAYIGIVSSNEDIWIDTAGKVANSLRSQGLPVGIVASLGMNETEMESTLSRIQIAPLRWRRLTVSVLCVPVIIMCMHSALIGGEQQTAFLLKAHEMGLTKGRYVFVPYDTLLYSLPYANTSYFPLQNNTKLRQAYDAVLTITVSSDLMSFNEAFNMAKRFEELTISLVPQQVNPLFGTIYNGIYLLAKAMHNARRAGQWLSGTNLAYFTRNMTFSGFNQKIQIDTEGESQTNYVILDSNGWEGQLYRSYLVDLSTDMVRFAGKSIHFPGGSPPPSDSSCWFEPNTICTGGREPVCLLVCVFHSSITQPNYVFSLHVLPMKLYTGSVPISYLQCIESCLGCEFVFVNFGVFILCECVQMKDLRNENINPFLGFFTDCDMFAVVTEHCSRGSLQDLLRNDDVKLEWMFKSSLLLDLIKGMKYLHHREFPHGRLKSRNCVVDGRFVLKITDYGFNELLESQKSPQNLVPPEDQFWTAPEFLRDVENSRKGTYKGDVYSFAIILQEVVVRGLPYCMLGLTPAEIIRKVKKPPPMCRPTVAPDQAPLECIQLMKQCWSEQPDRRPAFDEIFDQFKLINKGKKTNIIDSMLRMLEQYSSNLEDLIRERTEELEVEKQRTEKLLSEMLPPSVAEALKTGATVEPEYFDQVTIYFSDIVGFTTISSLSDPIEVVDLLNDLYTLFDAVLSNHDVYKVETIGDAYMVASGLPKRNGNKHAAEIANMSLNILSSVGTFQMRHMPGVPVRIRIGIHSGSCVAGVVGLTMPRYCLFGDTVNTASRMESTGLPYRIHVNMSTVKILRSLNEGYKIDVRGMTELKGKGIEETYWLVGKENFTKPLPNPPEIKPGDDNHGLNPEDIAAYKGKKAEKKA</sequence>
<dbReference type="GO" id="GO:0001653">
    <property type="term" value="F:peptide receptor activity"/>
    <property type="evidence" value="ECO:0007669"/>
    <property type="project" value="TreeGrafter"/>
</dbReference>
<evidence type="ECO:0000256" key="7">
    <source>
        <dbReference type="ARBA" id="ARBA00022989"/>
    </source>
</evidence>
<dbReference type="SUPFAM" id="SSF56112">
    <property type="entry name" value="Protein kinase-like (PK-like)"/>
    <property type="match status" value="1"/>
</dbReference>
<dbReference type="GO" id="GO:0004672">
    <property type="term" value="F:protein kinase activity"/>
    <property type="evidence" value="ECO:0007669"/>
    <property type="project" value="InterPro"/>
</dbReference>
<evidence type="ECO:0000256" key="17">
    <source>
        <dbReference type="SAM" id="Phobius"/>
    </source>
</evidence>
<evidence type="ECO:0000256" key="16">
    <source>
        <dbReference type="SAM" id="MobiDB-lite"/>
    </source>
</evidence>
<dbReference type="GO" id="GO:0005524">
    <property type="term" value="F:ATP binding"/>
    <property type="evidence" value="ECO:0007669"/>
    <property type="project" value="InterPro"/>
</dbReference>
<organism evidence="20 21">
    <name type="scientific">Hucho hucho</name>
    <name type="common">huchen</name>
    <dbReference type="NCBI Taxonomy" id="62062"/>
    <lineage>
        <taxon>Eukaryota</taxon>
        <taxon>Metazoa</taxon>
        <taxon>Chordata</taxon>
        <taxon>Craniata</taxon>
        <taxon>Vertebrata</taxon>
        <taxon>Euteleostomi</taxon>
        <taxon>Actinopterygii</taxon>
        <taxon>Neopterygii</taxon>
        <taxon>Teleostei</taxon>
        <taxon>Protacanthopterygii</taxon>
        <taxon>Salmoniformes</taxon>
        <taxon>Salmonidae</taxon>
        <taxon>Salmoninae</taxon>
        <taxon>Hucho</taxon>
    </lineage>
</organism>
<feature type="transmembrane region" description="Helical" evidence="17">
    <location>
        <begin position="38"/>
        <end position="58"/>
    </location>
</feature>
<dbReference type="PROSITE" id="PS00452">
    <property type="entry name" value="GUANYLATE_CYCLASE_1"/>
    <property type="match status" value="1"/>
</dbReference>
<comment type="similarity">
    <text evidence="13">Belongs to the adenylyl cyclase class-4/guanylyl cyclase family.</text>
</comment>
<comment type="catalytic activity">
    <reaction evidence="1 14">
        <text>GTP = 3',5'-cyclic GMP + diphosphate</text>
        <dbReference type="Rhea" id="RHEA:13665"/>
        <dbReference type="ChEBI" id="CHEBI:33019"/>
        <dbReference type="ChEBI" id="CHEBI:37565"/>
        <dbReference type="ChEBI" id="CHEBI:57746"/>
        <dbReference type="EC" id="4.6.1.2"/>
    </reaction>
</comment>
<dbReference type="InterPro" id="IPR050401">
    <property type="entry name" value="Cyclic_nucleotide_synthase"/>
</dbReference>
<evidence type="ECO:0000256" key="12">
    <source>
        <dbReference type="ARBA" id="ARBA00023293"/>
    </source>
</evidence>
<dbReference type="FunFam" id="1.10.510.10:FF:001933">
    <property type="entry name" value="Guanylate cyclase"/>
    <property type="match status" value="1"/>
</dbReference>
<dbReference type="InterPro" id="IPR028082">
    <property type="entry name" value="Peripla_BP_I"/>
</dbReference>
<dbReference type="GO" id="GO:0004016">
    <property type="term" value="F:adenylate cyclase activity"/>
    <property type="evidence" value="ECO:0007669"/>
    <property type="project" value="TreeGrafter"/>
</dbReference>
<keyword evidence="6" id="KW-0547">Nucleotide-binding</keyword>
<dbReference type="FunFam" id="3.40.50.2300:FF:000114">
    <property type="entry name" value="Guanylate cyclase"/>
    <property type="match status" value="1"/>
</dbReference>
<dbReference type="InterPro" id="IPR001245">
    <property type="entry name" value="Ser-Thr/Tyr_kinase_cat_dom"/>
</dbReference>
<evidence type="ECO:0000256" key="14">
    <source>
        <dbReference type="RuleBase" id="RU003431"/>
    </source>
</evidence>
<dbReference type="SMART" id="SM00044">
    <property type="entry name" value="CYCc"/>
    <property type="match status" value="1"/>
</dbReference>
<dbReference type="Gene3D" id="3.40.50.2300">
    <property type="match status" value="2"/>
</dbReference>